<evidence type="ECO:0000259" key="1">
    <source>
        <dbReference type="PROSITE" id="PS51833"/>
    </source>
</evidence>
<dbReference type="InterPro" id="IPR006675">
    <property type="entry name" value="HDIG_dom"/>
</dbReference>
<name>A0A3B1B9R4_9ZZZZ</name>
<organism evidence="2">
    <name type="scientific">hydrothermal vent metagenome</name>
    <dbReference type="NCBI Taxonomy" id="652676"/>
    <lineage>
        <taxon>unclassified sequences</taxon>
        <taxon>metagenomes</taxon>
        <taxon>ecological metagenomes</taxon>
    </lineage>
</organism>
<dbReference type="PANTHER" id="PTHR33525">
    <property type="match status" value="1"/>
</dbReference>
<dbReference type="Pfam" id="PF08668">
    <property type="entry name" value="HDOD"/>
    <property type="match status" value="1"/>
</dbReference>
<gene>
    <name evidence="2" type="ORF">MNBD_GAMMA25-779</name>
</gene>
<dbReference type="SMART" id="SM00471">
    <property type="entry name" value="HDc"/>
    <property type="match status" value="1"/>
</dbReference>
<dbReference type="EMBL" id="UOFY01000012">
    <property type="protein sequence ID" value="VAX07070.1"/>
    <property type="molecule type" value="Genomic_DNA"/>
</dbReference>
<evidence type="ECO:0000313" key="2">
    <source>
        <dbReference type="EMBL" id="VAX07070.1"/>
    </source>
</evidence>
<sequence length="282" mass="31253">MNTTELTLDNLEQKVQQLPSLSAIVTRLLALLQDTDITMAALTTEISKDQALTARVLRIANSPFYGMSSHIDNLQQAGTLLGLHTIHGIITAVGIIGHFPPQENQRFDCYSFWLHSIGTGCCAQVIARHTGLDPEQAFTAGLLHDIGKLVLAAYFEDNFSRVLAWRDKHDCLIREAEESVLGFDHTKIGARVAQHWKLPKLLVNAIHFHHALPDKITLLAELVHLADILCRGLDIGNGGDDLIPELHPDVLPRLGLDWLDLRAMLPEIEEVNSHASMLLDDI</sequence>
<protein>
    <recommendedName>
        <fullName evidence="1">HDOD domain-containing protein</fullName>
    </recommendedName>
</protein>
<proteinExistence type="predicted"/>
<accession>A0A3B1B9R4</accession>
<dbReference type="InterPro" id="IPR003607">
    <property type="entry name" value="HD/PDEase_dom"/>
</dbReference>
<dbReference type="CDD" id="cd00077">
    <property type="entry name" value="HDc"/>
    <property type="match status" value="1"/>
</dbReference>
<dbReference type="Gene3D" id="1.10.3210.10">
    <property type="entry name" value="Hypothetical protein af1432"/>
    <property type="match status" value="1"/>
</dbReference>
<feature type="domain" description="HDOD" evidence="1">
    <location>
        <begin position="18"/>
        <end position="212"/>
    </location>
</feature>
<dbReference type="PANTHER" id="PTHR33525:SF3">
    <property type="entry name" value="RIBONUCLEASE Y"/>
    <property type="match status" value="1"/>
</dbReference>
<dbReference type="PROSITE" id="PS51833">
    <property type="entry name" value="HDOD"/>
    <property type="match status" value="1"/>
</dbReference>
<dbReference type="SUPFAM" id="SSF109604">
    <property type="entry name" value="HD-domain/PDEase-like"/>
    <property type="match status" value="1"/>
</dbReference>
<dbReference type="InterPro" id="IPR013976">
    <property type="entry name" value="HDOD"/>
</dbReference>
<dbReference type="AlphaFoldDB" id="A0A3B1B9R4"/>
<dbReference type="InterPro" id="IPR052340">
    <property type="entry name" value="RNase_Y/CdgJ"/>
</dbReference>
<reference evidence="2" key="1">
    <citation type="submission" date="2018-06" db="EMBL/GenBank/DDBJ databases">
        <authorList>
            <person name="Zhirakovskaya E."/>
        </authorList>
    </citation>
    <scope>NUCLEOTIDE SEQUENCE</scope>
</reference>
<dbReference type="NCBIfam" id="TIGR00277">
    <property type="entry name" value="HDIG"/>
    <property type="match status" value="1"/>
</dbReference>